<dbReference type="KEGG" id="nda:Ndas_2553"/>
<feature type="chain" id="PRO_5003092560" evidence="2">
    <location>
        <begin position="30"/>
        <end position="109"/>
    </location>
</feature>
<gene>
    <name evidence="3" type="ordered locus">Ndas_2553</name>
</gene>
<evidence type="ECO:0000256" key="2">
    <source>
        <dbReference type="SAM" id="SignalP"/>
    </source>
</evidence>
<accession>D7AXR8</accession>
<feature type="region of interest" description="Disordered" evidence="1">
    <location>
        <begin position="56"/>
        <end position="81"/>
    </location>
</feature>
<sequence length="109" mass="10863">MNRKTLTRIAFASVAVPALAFGAPATAMADSFFSGESSAAGIDGAASHSVTAVAFDGDSNGHGHGHGHKGGKGDKGHDHWDNGGSFYKKSATWAGHDGAASHSIVSGAN</sequence>
<protein>
    <submittedName>
        <fullName evidence="3">Uncharacterized protein</fullName>
    </submittedName>
</protein>
<evidence type="ECO:0000313" key="3">
    <source>
        <dbReference type="EMBL" id="ADH67972.1"/>
    </source>
</evidence>
<feature type="signal peptide" evidence="2">
    <location>
        <begin position="1"/>
        <end position="29"/>
    </location>
</feature>
<keyword evidence="4" id="KW-1185">Reference proteome</keyword>
<reference evidence="3 4" key="1">
    <citation type="journal article" date="2010" name="Stand. Genomic Sci.">
        <title>Complete genome sequence of Nocardiopsis dassonvillei type strain (IMRU 509).</title>
        <authorList>
            <person name="Sun H."/>
            <person name="Lapidus A."/>
            <person name="Nolan M."/>
            <person name="Lucas S."/>
            <person name="Del Rio T.G."/>
            <person name="Tice H."/>
            <person name="Cheng J.F."/>
            <person name="Tapia R."/>
            <person name="Han C."/>
            <person name="Goodwin L."/>
            <person name="Pitluck S."/>
            <person name="Pagani I."/>
            <person name="Ivanova N."/>
            <person name="Mavromatis K."/>
            <person name="Mikhailova N."/>
            <person name="Pati A."/>
            <person name="Chen A."/>
            <person name="Palaniappan K."/>
            <person name="Land M."/>
            <person name="Hauser L."/>
            <person name="Chang Y.J."/>
            <person name="Jeffries C.D."/>
            <person name="Djao O.D."/>
            <person name="Rohde M."/>
            <person name="Sikorski J."/>
            <person name="Goker M."/>
            <person name="Woyke T."/>
            <person name="Bristow J."/>
            <person name="Eisen J.A."/>
            <person name="Markowitz V."/>
            <person name="Hugenholtz P."/>
            <person name="Kyrpides N.C."/>
            <person name="Klenk H.P."/>
        </authorList>
    </citation>
    <scope>NUCLEOTIDE SEQUENCE [LARGE SCALE GENOMIC DNA]</scope>
    <source>
        <strain evidence="4">ATCC 23218 / DSM 43111 / CIP 107115 / JCM 7437 / KCTC 9190 / NBRC 14626 / NCTC 10488 / NRRL B-5397 / IMRU 509</strain>
    </source>
</reference>
<name>D7AXR8_NOCDD</name>
<proteinExistence type="predicted"/>
<dbReference type="AlphaFoldDB" id="D7AXR8"/>
<dbReference type="RefSeq" id="WP_013153579.1">
    <property type="nucleotide sequence ID" value="NC_014210.1"/>
</dbReference>
<dbReference type="GeneID" id="91485123"/>
<evidence type="ECO:0000256" key="1">
    <source>
        <dbReference type="SAM" id="MobiDB-lite"/>
    </source>
</evidence>
<dbReference type="HOGENOM" id="CLU_2451653_0_0_11"/>
<feature type="compositionally biased region" description="Basic and acidic residues" evidence="1">
    <location>
        <begin position="71"/>
        <end position="81"/>
    </location>
</feature>
<dbReference type="EMBL" id="CP002040">
    <property type="protein sequence ID" value="ADH67972.1"/>
    <property type="molecule type" value="Genomic_DNA"/>
</dbReference>
<evidence type="ECO:0000313" key="4">
    <source>
        <dbReference type="Proteomes" id="UP000002219"/>
    </source>
</evidence>
<keyword evidence="2" id="KW-0732">Signal</keyword>
<organism evidence="3 4">
    <name type="scientific">Nocardiopsis dassonvillei (strain ATCC 23218 / DSM 43111 / CIP 107115 / JCM 7437 / KCTC 9190 / NBRC 14626 / NCTC 10488 / NRRL B-5397 / IMRU 509)</name>
    <name type="common">Actinomadura dassonvillei</name>
    <dbReference type="NCBI Taxonomy" id="446468"/>
    <lineage>
        <taxon>Bacteria</taxon>
        <taxon>Bacillati</taxon>
        <taxon>Actinomycetota</taxon>
        <taxon>Actinomycetes</taxon>
        <taxon>Streptosporangiales</taxon>
        <taxon>Nocardiopsidaceae</taxon>
        <taxon>Nocardiopsis</taxon>
    </lineage>
</organism>
<dbReference type="OrthoDB" id="3430637at2"/>
<dbReference type="Proteomes" id="UP000002219">
    <property type="component" value="Chromosome 1"/>
</dbReference>